<dbReference type="SUPFAM" id="SSF81606">
    <property type="entry name" value="PP2C-like"/>
    <property type="match status" value="1"/>
</dbReference>
<dbReference type="PROSITE" id="PS51746">
    <property type="entry name" value="PPM_2"/>
    <property type="match status" value="1"/>
</dbReference>
<accession>A0A0F4GRS6</accession>
<organism evidence="4 5">
    <name type="scientific">Zymoseptoria brevis</name>
    <dbReference type="NCBI Taxonomy" id="1047168"/>
    <lineage>
        <taxon>Eukaryota</taxon>
        <taxon>Fungi</taxon>
        <taxon>Dikarya</taxon>
        <taxon>Ascomycota</taxon>
        <taxon>Pezizomycotina</taxon>
        <taxon>Dothideomycetes</taxon>
        <taxon>Dothideomycetidae</taxon>
        <taxon>Mycosphaerellales</taxon>
        <taxon>Mycosphaerellaceae</taxon>
        <taxon>Zymoseptoria</taxon>
    </lineage>
</organism>
<comment type="similarity">
    <text evidence="1">Belongs to the PP2C family.</text>
</comment>
<dbReference type="STRING" id="1047168.A0A0F4GRS6"/>
<dbReference type="InterPro" id="IPR039123">
    <property type="entry name" value="PPTC7"/>
</dbReference>
<dbReference type="EMBL" id="LAFY01000333">
    <property type="protein sequence ID" value="KJY00145.1"/>
    <property type="molecule type" value="Genomic_DNA"/>
</dbReference>
<evidence type="ECO:0000313" key="4">
    <source>
        <dbReference type="EMBL" id="KJY00145.1"/>
    </source>
</evidence>
<dbReference type="InterPro" id="IPR001932">
    <property type="entry name" value="PPM-type_phosphatase-like_dom"/>
</dbReference>
<dbReference type="OrthoDB" id="25675at2759"/>
<dbReference type="FunFam" id="3.60.40.10:FF:000118">
    <property type="entry name" value="Phosphatase 2C-like domain-containing protein"/>
    <property type="match status" value="1"/>
</dbReference>
<keyword evidence="1" id="KW-0904">Protein phosphatase</keyword>
<reference evidence="4 5" key="1">
    <citation type="submission" date="2015-03" db="EMBL/GenBank/DDBJ databases">
        <title>RNA-seq based gene annotation and comparative genomics of four Zymoseptoria species reveal species-specific pathogenicity related genes and transposable element activity.</title>
        <authorList>
            <person name="Grandaubert J."/>
            <person name="Bhattacharyya A."/>
            <person name="Stukenbrock E.H."/>
        </authorList>
    </citation>
    <scope>NUCLEOTIDE SEQUENCE [LARGE SCALE GENOMIC DNA]</scope>
    <source>
        <strain evidence="4 5">Zb18110</strain>
    </source>
</reference>
<comment type="cofactor">
    <cofactor evidence="1">
        <name>Mg(2+)</name>
        <dbReference type="ChEBI" id="CHEBI:18420"/>
    </cofactor>
</comment>
<keyword evidence="1" id="KW-0460">Magnesium</keyword>
<keyword evidence="1" id="KW-0378">Hydrolase</keyword>
<keyword evidence="5" id="KW-1185">Reference proteome</keyword>
<comment type="caution">
    <text evidence="4">The sequence shown here is derived from an EMBL/GenBank/DDBJ whole genome shotgun (WGS) entry which is preliminary data.</text>
</comment>
<name>A0A0F4GRS6_9PEZI</name>
<dbReference type="GO" id="GO:0046872">
    <property type="term" value="F:metal ion binding"/>
    <property type="evidence" value="ECO:0007669"/>
    <property type="project" value="UniProtKB-UniRule"/>
</dbReference>
<gene>
    <name evidence="4" type="ORF">TI39_contig341g00006</name>
</gene>
<dbReference type="PANTHER" id="PTHR12320">
    <property type="entry name" value="PROTEIN PHOSPHATASE 2C"/>
    <property type="match status" value="1"/>
</dbReference>
<comment type="catalytic activity">
    <reaction evidence="1">
        <text>O-phospho-L-seryl-[protein] + H2O = L-seryl-[protein] + phosphate</text>
        <dbReference type="Rhea" id="RHEA:20629"/>
        <dbReference type="Rhea" id="RHEA-COMP:9863"/>
        <dbReference type="Rhea" id="RHEA-COMP:11604"/>
        <dbReference type="ChEBI" id="CHEBI:15377"/>
        <dbReference type="ChEBI" id="CHEBI:29999"/>
        <dbReference type="ChEBI" id="CHEBI:43474"/>
        <dbReference type="ChEBI" id="CHEBI:83421"/>
        <dbReference type="EC" id="3.1.3.16"/>
    </reaction>
</comment>
<dbReference type="Proteomes" id="UP000033647">
    <property type="component" value="Unassembled WGS sequence"/>
</dbReference>
<feature type="domain" description="PPM-type phosphatase" evidence="3">
    <location>
        <begin position="107"/>
        <end position="383"/>
    </location>
</feature>
<dbReference type="Gene3D" id="3.60.40.10">
    <property type="entry name" value="PPM-type phosphatase domain"/>
    <property type="match status" value="1"/>
</dbReference>
<sequence length="388" mass="42796">MLTLRLKPTSSIAFTISRQQTTPQIQRRTLFSFPRLFADSRREQHRSRDPQTGLKTPVPDGSADKKSASPFYFAAGYAGWAKRPSRPFPPPFFSPPSGSFSDPLSTTHRSMDRRPKVDGQMIRGVTNGDDAMLVSETLIATNDGVGAWATRERGCAPLWSRLIAHFMALSAEKALYAGGEDGEPEPVKWLEEAYEHTKAALSEPNEWHGTTTTSAALLHWKDDKPLVYVTQLGDCKVLVVRPQESGEGEVLFSSVEQYHYFDCPRQLGTNSPDTPEGNAVLDKVDVEEDDVVLALSDGVTDNLWEEEISDYAAGALKTIKEKHGHDFDLQQAMKYVAQEIVLAARKIAEDPFAASPFMEKAVEEGLAIEGGKPDDISVVAAICKRRKG</sequence>
<dbReference type="GO" id="GO:0004722">
    <property type="term" value="F:protein serine/threonine phosphatase activity"/>
    <property type="evidence" value="ECO:0007669"/>
    <property type="project" value="UniProtKB-EC"/>
</dbReference>
<comment type="cofactor">
    <cofactor evidence="1">
        <name>Mn(2+)</name>
        <dbReference type="ChEBI" id="CHEBI:29035"/>
    </cofactor>
</comment>
<dbReference type="PANTHER" id="PTHR12320:SF24">
    <property type="entry name" value="PROTEIN PHOSPHATASE"/>
    <property type="match status" value="1"/>
</dbReference>
<proteinExistence type="inferred from homology"/>
<evidence type="ECO:0000256" key="2">
    <source>
        <dbReference type="SAM" id="MobiDB-lite"/>
    </source>
</evidence>
<feature type="region of interest" description="Disordered" evidence="2">
    <location>
        <begin position="36"/>
        <end position="66"/>
    </location>
</feature>
<keyword evidence="1" id="KW-0464">Manganese</keyword>
<evidence type="ECO:0000313" key="5">
    <source>
        <dbReference type="Proteomes" id="UP000033647"/>
    </source>
</evidence>
<keyword evidence="1" id="KW-0479">Metal-binding</keyword>
<feature type="compositionally biased region" description="Basic and acidic residues" evidence="2">
    <location>
        <begin position="38"/>
        <end position="49"/>
    </location>
</feature>
<comment type="catalytic activity">
    <reaction evidence="1">
        <text>O-phospho-L-threonyl-[protein] + H2O = L-threonyl-[protein] + phosphate</text>
        <dbReference type="Rhea" id="RHEA:47004"/>
        <dbReference type="Rhea" id="RHEA-COMP:11060"/>
        <dbReference type="Rhea" id="RHEA-COMP:11605"/>
        <dbReference type="ChEBI" id="CHEBI:15377"/>
        <dbReference type="ChEBI" id="CHEBI:30013"/>
        <dbReference type="ChEBI" id="CHEBI:43474"/>
        <dbReference type="ChEBI" id="CHEBI:61977"/>
        <dbReference type="EC" id="3.1.3.16"/>
    </reaction>
</comment>
<dbReference type="AlphaFoldDB" id="A0A0F4GRS6"/>
<evidence type="ECO:0000259" key="3">
    <source>
        <dbReference type="PROSITE" id="PS51746"/>
    </source>
</evidence>
<dbReference type="EC" id="3.1.3.16" evidence="1"/>
<dbReference type="InterPro" id="IPR036457">
    <property type="entry name" value="PPM-type-like_dom_sf"/>
</dbReference>
<protein>
    <recommendedName>
        <fullName evidence="1">Protein phosphatase</fullName>
        <ecNumber evidence="1">3.1.3.16</ecNumber>
    </recommendedName>
</protein>
<evidence type="ECO:0000256" key="1">
    <source>
        <dbReference type="RuleBase" id="RU366020"/>
    </source>
</evidence>